<sequence>MATGFNSAVIARAAAALYDVQLGNASMSWALDQVDRVHGGNVGALIQGVINADPALKALTPAQMATVIVKNVGVTSGVADAEAYVAAQLTAAGAANYGTAITSLLNGFAALPASNPYGAAAAAFNAQIMGAGAYAQTIGTVDALVHPPAGASQTLVITKLSALGADVMKLTGGQDVRIDFTNSANQITGLDLDGDGTIEFDGQERSITGKASGYEVVDAYSRNPLNHRDAANNMLGDIYFDGTSNAGAEGDGVGSDGNVFLGGLGADKAFGGVGNDFLAGGGIAQGRTGVRDELHGGRNADFFFAEFSGLDATDGSTLWIDGGNTADDVSAGNQQSAQDADWLLFEASDDDEPVHIWLNDDNVADQRDAADGLTDGMGRVLSRSGESLQIDDVENVDASGNLYGFLNGMDTKIGGRAVDSQAAVGTGTDNYGFGASAQLWISGSNVDNIIIGGYDNDYIEGRDGSDLLMGGNLNNLRNPNLINIWNNGRDELVGGAGGDNIVFETDGGIYEAGTAQDADDGEDDTLWLTKNAFGTKTASDVTADGTVRIDLAVGLSGGLANAAGYGGADKNYVDGSYTSDQTNYKAGFSRAQVQDFNSVIATGLGAVDYLAAGANDPELQFNNQQNHLAFIGNLDLRGNGSDNVLYATAGADVLEGRAGDDALSGGDGNDDFYFFLQDGEGDGVDVIHRQTDDGNNLWTGDYERDFNIGGTSTTGPSKLIVDLGTTNLASADVALTSFTIKIGGTSFAVTNTTALLAANSAAEVAALVNSAYQAIDAKVTAVAVGNTIVVTDTGGRDISDTVAEGYAVGGVVSNGAFSALATYQAPGTQTTKDRLIYKAYEDRLDNEGVDDDSFIGSTITLGSDAYAEDLVIWFGDEDGNGKATTRIAEDQSYALTFTNLTTQDKVTVEVNGVKYSLQVGVDLDGNIIAGEDGVGDTQAAIQAAFLTRLTAFINSFMDDDTSAGAVDASLAGSTITLTQRVYNGEQTVFMTRPVVTLQNLSGGEPAKVSVANTSQHELELLDFDGRNGELNETNVLFVGQEFVNRSELSTALNAGGTQTGYEAVLIDVGADNLQDVVFGTTTAIPNNTATNAELANEGIVGKGWSVHGDDFMLGGAGIDTINGGTGDDRIEGSIGGNGTTTWDVLDGGKNFYSVQVLGEAQARVYILNKWEAANPSKVTALNSIGTITAITLLQQNEGGLNVDSGVFDDTLQFSQSRFTAGKTNFTITLDNFTLTGGVVELRNDGAGTVMVDLDGDAATTTDRSWTKFTNFENIRTVSGVGNAVAGDGQGTDTLDVQALSSATTGANGISYNLTNDNLGGAGGDKGSVMYSANAHASLTRPAATDFESLVIKVDGVENVIGGTGDDLLLIDETEAAKNNTFTGALGDDRVEYQNAFAGEATPGVAEPTVTIKVDNVAASLGGTDTVTMTGGRVGTTVATDTLNGVEFITLAQRTAAGVRENDVLDVTAMTAGAIVNYNDGTVRALDNSLHVTVEGIDEIENIWADGNDTVIVADAGVMSGNQREDTANATASTDLALATFIDFDTLNSNNSRKSFISQSAAEIDNVVNQNQFKFNLSKTGSGVDTDTVDYSTANDNIAVVVELDATKPNQFVMVDGDGATFYSGGAGDLENATDRVDQLVSVERIVASLGESVLDLTSSTKGLEIKWSAFDVANQVASLDRDVYSVRISDLTSASPLQRTFVEYRDAGLSGTVTQGQATWNRIEGSDNAEVVVMNSAHAMDADTFNLRGGANQVKYNELTKSITLTLSVSDFVAATPTTTGLITGSVQFQDGTGAGVEGPYIAGSQTHTIRSYTANNGIAAGSLRVAASQDAEDTLKINGLDSKVFLLSEAGTVDNQITVKLGSGTAANSVVLTGFELVSDADSNDVYDFGSLINAASGLNFVDSGVNDHDTVKVGNDAVGFDGTDALGGGAVNAAATEISLQAIRDNGALAATGFDFDVLDITKVTDNTVTTISGATSGLTDWTTDELVFGKIQNITSALDFEAVVLTEATITENGTTFTLNTTTNALVAGAKSVALTDGANTLSFGGTVLEQAAAPNHLRAATDLNATSGVTVNVVGDEDVNITGGNGNDTITTKGGDDVLRGGSGNDTLNGGFTAAVGAKLVVTLTGGASAFTANGDNITIAGATLTAAAAPAAFDPSVISNQILTGSDSDQVGAAFASLSLSTWVTALQGAGATAAEAGALASVTYDGVANTLTFQFNNSAAGSTLVAADVDSADLTGGTITAVEAFTAFTAAIESQDQYVFEATAALNGVDTINNFNNANAATDDTLDFRAFLGAASSLGAAANFVTTGLDLSGAANVGVVWNKASLSASDIATAAAAGKIAVENNGKAVVLVSADADGATDTTNDAYKVYYIEDTNTGAGQTWVVTLVATINSNTELNAADLVDGTDGFI</sequence>
<dbReference type="InterPro" id="IPR018511">
    <property type="entry name" value="Hemolysin-typ_Ca-bd_CS"/>
</dbReference>
<dbReference type="RefSeq" id="WP_198111797.1">
    <property type="nucleotide sequence ID" value="NZ_JAEDAK010000009.1"/>
</dbReference>
<gene>
    <name evidence="1" type="ORF">I7X39_14060</name>
</gene>
<reference evidence="1" key="1">
    <citation type="submission" date="2020-12" db="EMBL/GenBank/DDBJ databases">
        <title>The genome sequence of Inhella sp. 1Y17.</title>
        <authorList>
            <person name="Liu Y."/>
        </authorList>
    </citation>
    <scope>NUCLEOTIDE SEQUENCE</scope>
    <source>
        <strain evidence="1">1Y17</strain>
    </source>
</reference>
<dbReference type="PROSITE" id="PS00330">
    <property type="entry name" value="HEMOLYSIN_CALCIUM"/>
    <property type="match status" value="2"/>
</dbReference>
<evidence type="ECO:0000313" key="1">
    <source>
        <dbReference type="EMBL" id="MBH9578026.1"/>
    </source>
</evidence>
<protein>
    <submittedName>
        <fullName evidence="1">Uncharacterized protein</fullName>
    </submittedName>
</protein>
<comment type="caution">
    <text evidence="1">The sequence shown here is derived from an EMBL/GenBank/DDBJ whole genome shotgun (WGS) entry which is preliminary data.</text>
</comment>
<dbReference type="EMBL" id="JAEDAK010000009">
    <property type="protein sequence ID" value="MBH9578026.1"/>
    <property type="molecule type" value="Genomic_DNA"/>
</dbReference>
<dbReference type="InterPro" id="IPR011049">
    <property type="entry name" value="Serralysin-like_metalloprot_C"/>
</dbReference>
<dbReference type="Pfam" id="PF00353">
    <property type="entry name" value="HemolysinCabind"/>
    <property type="match status" value="5"/>
</dbReference>
<dbReference type="GO" id="GO:0005509">
    <property type="term" value="F:calcium ion binding"/>
    <property type="evidence" value="ECO:0007669"/>
    <property type="project" value="InterPro"/>
</dbReference>
<dbReference type="PRINTS" id="PR00313">
    <property type="entry name" value="CABNDNGRPT"/>
</dbReference>
<proteinExistence type="predicted"/>
<keyword evidence="2" id="KW-1185">Reference proteome</keyword>
<dbReference type="Proteomes" id="UP000613266">
    <property type="component" value="Unassembled WGS sequence"/>
</dbReference>
<accession>A0A931NHA6</accession>
<dbReference type="SUPFAM" id="SSF51120">
    <property type="entry name" value="beta-Roll"/>
    <property type="match status" value="2"/>
</dbReference>
<dbReference type="Gene3D" id="2.150.10.10">
    <property type="entry name" value="Serralysin-like metalloprotease, C-terminal"/>
    <property type="match status" value="2"/>
</dbReference>
<organism evidence="1 2">
    <name type="scientific">Inhella proteolytica</name>
    <dbReference type="NCBI Taxonomy" id="2795029"/>
    <lineage>
        <taxon>Bacteria</taxon>
        <taxon>Pseudomonadati</taxon>
        <taxon>Pseudomonadota</taxon>
        <taxon>Betaproteobacteria</taxon>
        <taxon>Burkholderiales</taxon>
        <taxon>Sphaerotilaceae</taxon>
        <taxon>Inhella</taxon>
    </lineage>
</organism>
<dbReference type="InterPro" id="IPR001343">
    <property type="entry name" value="Hemolysn_Ca-bd"/>
</dbReference>
<name>A0A931NHA6_9BURK</name>
<evidence type="ECO:0000313" key="2">
    <source>
        <dbReference type="Proteomes" id="UP000613266"/>
    </source>
</evidence>